<gene>
    <name evidence="1" type="ORF">FCALED_LOCUS869</name>
</gene>
<evidence type="ECO:0000313" key="1">
    <source>
        <dbReference type="EMBL" id="CAG8445565.1"/>
    </source>
</evidence>
<name>A0A9N8YNF8_9GLOM</name>
<accession>A0A9N8YNF8</accession>
<keyword evidence="2" id="KW-1185">Reference proteome</keyword>
<reference evidence="1" key="1">
    <citation type="submission" date="2021-06" db="EMBL/GenBank/DDBJ databases">
        <authorList>
            <person name="Kallberg Y."/>
            <person name="Tangrot J."/>
            <person name="Rosling A."/>
        </authorList>
    </citation>
    <scope>NUCLEOTIDE SEQUENCE</scope>
    <source>
        <strain evidence="1">UK204</strain>
    </source>
</reference>
<organism evidence="1 2">
    <name type="scientific">Funneliformis caledonium</name>
    <dbReference type="NCBI Taxonomy" id="1117310"/>
    <lineage>
        <taxon>Eukaryota</taxon>
        <taxon>Fungi</taxon>
        <taxon>Fungi incertae sedis</taxon>
        <taxon>Mucoromycota</taxon>
        <taxon>Glomeromycotina</taxon>
        <taxon>Glomeromycetes</taxon>
        <taxon>Glomerales</taxon>
        <taxon>Glomeraceae</taxon>
        <taxon>Funneliformis</taxon>
    </lineage>
</organism>
<sequence length="103" mass="11735">MTMHESNKSQFVSRTIEDYLSQGELDRVIQNIDQMDTKEIIEAFDEHESISEDEDLNNVIDEIKLQGFASTLRFYCSVKRGGPEQGSISVSLDNIYNILTNGE</sequence>
<proteinExistence type="predicted"/>
<dbReference type="AlphaFoldDB" id="A0A9N8YNF8"/>
<comment type="caution">
    <text evidence="1">The sequence shown here is derived from an EMBL/GenBank/DDBJ whole genome shotgun (WGS) entry which is preliminary data.</text>
</comment>
<dbReference type="EMBL" id="CAJVPQ010000098">
    <property type="protein sequence ID" value="CAG8445565.1"/>
    <property type="molecule type" value="Genomic_DNA"/>
</dbReference>
<protein>
    <submittedName>
        <fullName evidence="1">3301_t:CDS:1</fullName>
    </submittedName>
</protein>
<evidence type="ECO:0000313" key="2">
    <source>
        <dbReference type="Proteomes" id="UP000789570"/>
    </source>
</evidence>
<dbReference type="Proteomes" id="UP000789570">
    <property type="component" value="Unassembled WGS sequence"/>
</dbReference>